<keyword evidence="2" id="KW-1185">Reference proteome</keyword>
<dbReference type="EMBL" id="ML769454">
    <property type="protein sequence ID" value="KAE9400720.1"/>
    <property type="molecule type" value="Genomic_DNA"/>
</dbReference>
<evidence type="ECO:0000313" key="1">
    <source>
        <dbReference type="EMBL" id="KAE9400720.1"/>
    </source>
</evidence>
<reference evidence="1" key="1">
    <citation type="journal article" date="2019" name="Environ. Microbiol.">
        <title>Fungal ecological strategies reflected in gene transcription - a case study of two litter decomposers.</title>
        <authorList>
            <person name="Barbi F."/>
            <person name="Kohler A."/>
            <person name="Barry K."/>
            <person name="Baskaran P."/>
            <person name="Daum C."/>
            <person name="Fauchery L."/>
            <person name="Ihrmark K."/>
            <person name="Kuo A."/>
            <person name="LaButti K."/>
            <person name="Lipzen A."/>
            <person name="Morin E."/>
            <person name="Grigoriev I.V."/>
            <person name="Henrissat B."/>
            <person name="Lindahl B."/>
            <person name="Martin F."/>
        </authorList>
    </citation>
    <scope>NUCLEOTIDE SEQUENCE</scope>
    <source>
        <strain evidence="1">JB14</strain>
    </source>
</reference>
<protein>
    <submittedName>
        <fullName evidence="1">Uncharacterized protein</fullName>
    </submittedName>
</protein>
<dbReference type="AlphaFoldDB" id="A0A6A4HSM4"/>
<sequence length="72" mass="8245">MYSLSNEYNFCSEFRTALVTLSFLFASFQCLFHRAAHIPVSDVKMVDMLIVIEVHPSKVTVTLKSFCVVRLL</sequence>
<accession>A0A6A4HSM4</accession>
<organism evidence="1 2">
    <name type="scientific">Gymnopus androsaceus JB14</name>
    <dbReference type="NCBI Taxonomy" id="1447944"/>
    <lineage>
        <taxon>Eukaryota</taxon>
        <taxon>Fungi</taxon>
        <taxon>Dikarya</taxon>
        <taxon>Basidiomycota</taxon>
        <taxon>Agaricomycotina</taxon>
        <taxon>Agaricomycetes</taxon>
        <taxon>Agaricomycetidae</taxon>
        <taxon>Agaricales</taxon>
        <taxon>Marasmiineae</taxon>
        <taxon>Omphalotaceae</taxon>
        <taxon>Gymnopus</taxon>
    </lineage>
</organism>
<name>A0A6A4HSM4_9AGAR</name>
<gene>
    <name evidence="1" type="ORF">BT96DRAFT_881096</name>
</gene>
<proteinExistence type="predicted"/>
<evidence type="ECO:0000313" key="2">
    <source>
        <dbReference type="Proteomes" id="UP000799118"/>
    </source>
</evidence>
<dbReference type="Proteomes" id="UP000799118">
    <property type="component" value="Unassembled WGS sequence"/>
</dbReference>